<feature type="transmembrane region" description="Helical" evidence="1">
    <location>
        <begin position="41"/>
        <end position="60"/>
    </location>
</feature>
<dbReference type="eggNOG" id="COG0739">
    <property type="taxonomic scope" value="Bacteria"/>
</dbReference>
<dbReference type="SUPFAM" id="SSF51261">
    <property type="entry name" value="Duplicated hybrid motif"/>
    <property type="match status" value="1"/>
</dbReference>
<dbReference type="Gene3D" id="2.70.70.10">
    <property type="entry name" value="Glucose Permease (Domain IIA)"/>
    <property type="match status" value="1"/>
</dbReference>
<keyword evidence="1" id="KW-0812">Transmembrane</keyword>
<dbReference type="PANTHER" id="PTHR21666">
    <property type="entry name" value="PEPTIDASE-RELATED"/>
    <property type="match status" value="1"/>
</dbReference>
<keyword evidence="1" id="KW-0472">Membrane</keyword>
<evidence type="ECO:0000256" key="1">
    <source>
        <dbReference type="SAM" id="Phobius"/>
    </source>
</evidence>
<accession>A6TSX3</accession>
<dbReference type="InterPro" id="IPR011055">
    <property type="entry name" value="Dup_hybrid_motif"/>
</dbReference>
<evidence type="ECO:0000313" key="4">
    <source>
        <dbReference type="Proteomes" id="UP000001572"/>
    </source>
</evidence>
<dbReference type="AlphaFoldDB" id="A6TSX3"/>
<dbReference type="HOGENOM" id="CLU_029425_2_4_9"/>
<dbReference type="STRING" id="293826.Amet_3152"/>
<dbReference type="Pfam" id="PF01551">
    <property type="entry name" value="Peptidase_M23"/>
    <property type="match status" value="1"/>
</dbReference>
<dbReference type="InterPro" id="IPR050570">
    <property type="entry name" value="Cell_wall_metabolism_enzyme"/>
</dbReference>
<dbReference type="PANTHER" id="PTHR21666:SF270">
    <property type="entry name" value="MUREIN HYDROLASE ACTIVATOR ENVC"/>
    <property type="match status" value="1"/>
</dbReference>
<feature type="domain" description="M23ase beta-sheet core" evidence="2">
    <location>
        <begin position="208"/>
        <end position="302"/>
    </location>
</feature>
<dbReference type="KEGG" id="amt:Amet_3152"/>
<protein>
    <submittedName>
        <fullName evidence="3">Peptidase M23B</fullName>
    </submittedName>
</protein>
<dbReference type="GO" id="GO:0004222">
    <property type="term" value="F:metalloendopeptidase activity"/>
    <property type="evidence" value="ECO:0007669"/>
    <property type="project" value="TreeGrafter"/>
</dbReference>
<dbReference type="EMBL" id="CP000724">
    <property type="protein sequence ID" value="ABR49291.1"/>
    <property type="molecule type" value="Genomic_DNA"/>
</dbReference>
<dbReference type="Proteomes" id="UP000001572">
    <property type="component" value="Chromosome"/>
</dbReference>
<keyword evidence="4" id="KW-1185">Reference proteome</keyword>
<dbReference type="CDD" id="cd12797">
    <property type="entry name" value="M23_peptidase"/>
    <property type="match status" value="1"/>
</dbReference>
<organism evidence="3 4">
    <name type="scientific">Alkaliphilus metalliredigens (strain QYMF)</name>
    <dbReference type="NCBI Taxonomy" id="293826"/>
    <lineage>
        <taxon>Bacteria</taxon>
        <taxon>Bacillati</taxon>
        <taxon>Bacillota</taxon>
        <taxon>Clostridia</taxon>
        <taxon>Peptostreptococcales</taxon>
        <taxon>Natronincolaceae</taxon>
        <taxon>Alkaliphilus</taxon>
    </lineage>
</organism>
<proteinExistence type="predicted"/>
<sequence length="307" mass="34420">MLFGEFKHFARPKKKKITLIVIPDATKEVKQYALSLWVPPLIFSSFIILLICTVLFSSVIRQNNLEAASFKNEIHSLEEINFVQASEMALLQEQSFQIQERLSGLDDLQNKVLDMVGLETDHVTSEPEVSFMVSRSDLRTSFTSYTSDELEHLEQLIESQKESMHSLIDNVEEQLQYIDAVPNLMPATGRISSSFGYRNSPFGSRREFHQGIDIANQSNTSILASGSGIVTYSGYNGGYGNMIIINHGYGYTSVYAHNRENLVSQGDSVEKEELIAKMGSTGRSTGPHLHFEIRYNGTPVNPLSIIK</sequence>
<evidence type="ECO:0000259" key="2">
    <source>
        <dbReference type="Pfam" id="PF01551"/>
    </source>
</evidence>
<evidence type="ECO:0000313" key="3">
    <source>
        <dbReference type="EMBL" id="ABR49291.1"/>
    </source>
</evidence>
<dbReference type="FunFam" id="2.70.70.10:FF:000006">
    <property type="entry name" value="M23 family peptidase"/>
    <property type="match status" value="1"/>
</dbReference>
<name>A6TSX3_ALKMQ</name>
<dbReference type="OrthoDB" id="9809488at2"/>
<gene>
    <name evidence="3" type="ordered locus">Amet_3152</name>
</gene>
<keyword evidence="1" id="KW-1133">Transmembrane helix</keyword>
<dbReference type="RefSeq" id="WP_012064257.1">
    <property type="nucleotide sequence ID" value="NC_009633.1"/>
</dbReference>
<dbReference type="InterPro" id="IPR016047">
    <property type="entry name" value="M23ase_b-sheet_dom"/>
</dbReference>
<reference evidence="4" key="1">
    <citation type="journal article" date="2016" name="Genome Announc.">
        <title>Complete genome sequence of Alkaliphilus metalliredigens strain QYMF, an alkaliphilic and metal-reducing bacterium isolated from borax-contaminated leachate ponds.</title>
        <authorList>
            <person name="Hwang C."/>
            <person name="Copeland A."/>
            <person name="Lucas S."/>
            <person name="Lapidus A."/>
            <person name="Barry K."/>
            <person name="Detter J.C."/>
            <person name="Glavina Del Rio T."/>
            <person name="Hammon N."/>
            <person name="Israni S."/>
            <person name="Dalin E."/>
            <person name="Tice H."/>
            <person name="Pitluck S."/>
            <person name="Chertkov O."/>
            <person name="Brettin T."/>
            <person name="Bruce D."/>
            <person name="Han C."/>
            <person name="Schmutz J."/>
            <person name="Larimer F."/>
            <person name="Land M.L."/>
            <person name="Hauser L."/>
            <person name="Kyrpides N."/>
            <person name="Mikhailova N."/>
            <person name="Ye Q."/>
            <person name="Zhou J."/>
            <person name="Richardson P."/>
            <person name="Fields M.W."/>
        </authorList>
    </citation>
    <scope>NUCLEOTIDE SEQUENCE [LARGE SCALE GENOMIC DNA]</scope>
    <source>
        <strain evidence="4">QYMF</strain>
    </source>
</reference>